<dbReference type="InterPro" id="IPR051044">
    <property type="entry name" value="MAG_DAG_Lipase"/>
</dbReference>
<dbReference type="InterPro" id="IPR022742">
    <property type="entry name" value="Hydrolase_4"/>
</dbReference>
<proteinExistence type="predicted"/>
<evidence type="ECO:0000256" key="1">
    <source>
        <dbReference type="SAM" id="Phobius"/>
    </source>
</evidence>
<keyword evidence="1" id="KW-0472">Membrane</keyword>
<evidence type="ECO:0000259" key="2">
    <source>
        <dbReference type="Pfam" id="PF12146"/>
    </source>
</evidence>
<dbReference type="InterPro" id="IPR029058">
    <property type="entry name" value="AB_hydrolase_fold"/>
</dbReference>
<dbReference type="SUPFAM" id="SSF53474">
    <property type="entry name" value="alpha/beta-Hydrolases"/>
    <property type="match status" value="1"/>
</dbReference>
<dbReference type="AlphaFoldDB" id="A0AAX3B8S6"/>
<gene>
    <name evidence="3" type="ORF">H7686_0001475</name>
</gene>
<keyword evidence="1" id="KW-1133">Transmembrane helix</keyword>
<name>A0AAX3B8S6_9MOLU</name>
<dbReference type="EMBL" id="CP097206">
    <property type="protein sequence ID" value="UQV27020.1"/>
    <property type="molecule type" value="Genomic_DNA"/>
</dbReference>
<dbReference type="Proteomes" id="UP000769022">
    <property type="component" value="Chromosome"/>
</dbReference>
<dbReference type="Pfam" id="PF12146">
    <property type="entry name" value="Hydrolase_4"/>
    <property type="match status" value="1"/>
</dbReference>
<dbReference type="Gene3D" id="3.40.50.1820">
    <property type="entry name" value="alpha/beta hydrolase"/>
    <property type="match status" value="1"/>
</dbReference>
<evidence type="ECO:0000313" key="3">
    <source>
        <dbReference type="EMBL" id="UQV27020.1"/>
    </source>
</evidence>
<feature type="transmembrane region" description="Helical" evidence="1">
    <location>
        <begin position="18"/>
        <end position="37"/>
    </location>
</feature>
<keyword evidence="4" id="KW-1185">Reference proteome</keyword>
<dbReference type="RefSeq" id="WP_193621951.1">
    <property type="nucleotide sequence ID" value="NZ_JACRYS020000010.1"/>
</dbReference>
<protein>
    <submittedName>
        <fullName evidence="3">Lysophospholipase</fullName>
    </submittedName>
</protein>
<sequence>MYNSKKIYNQNSKNNNLLLIKILFIIIIFFIFIFKILNFSNFRLLGYNNVRLLNNFKQAIEPQMAKANIIITHDMGESSQEYERLTNFLNTNNFNTLNYDLINHGQNIQNPDKAGDIEDSQIFINYLHNIVMFLKRQNNLKIFLLGHSLGSTINNCYVYKFQDIDGVINIATSSKILNKTREILESNNINSNTKIIIMNNYAESQRLTLQQAEITNKINTVTTRFIYHTMFLMITQFQEYLINYEFNYPKPIFLLHGQQDKIIPFEHSQELFELIKSPNKHFKLYYQGNHNLLNNTFYTFVYKDILEWLSYQISI</sequence>
<feature type="domain" description="Serine aminopeptidase S33" evidence="2">
    <location>
        <begin position="65"/>
        <end position="295"/>
    </location>
</feature>
<keyword evidence="1" id="KW-0812">Transmembrane</keyword>
<evidence type="ECO:0000313" key="4">
    <source>
        <dbReference type="Proteomes" id="UP000769022"/>
    </source>
</evidence>
<accession>A0AAX3B8S6</accession>
<dbReference type="PANTHER" id="PTHR11614">
    <property type="entry name" value="PHOSPHOLIPASE-RELATED"/>
    <property type="match status" value="1"/>
</dbReference>
<organism evidence="3 4">
    <name type="scientific">Candidatus Phytoplasma asiaticum</name>
    <dbReference type="NCBI Taxonomy" id="2763338"/>
    <lineage>
        <taxon>Bacteria</taxon>
        <taxon>Bacillati</taxon>
        <taxon>Mycoplasmatota</taxon>
        <taxon>Mollicutes</taxon>
        <taxon>Acholeplasmatales</taxon>
        <taxon>Acholeplasmataceae</taxon>
        <taxon>Candidatus Phytoplasma</taxon>
        <taxon>16SrII (Peanut WB group)</taxon>
    </lineage>
</organism>
<reference evidence="3 4" key="1">
    <citation type="submission" date="2022-05" db="EMBL/GenBank/DDBJ databases">
        <title>'Parthenium hysterophorus' phyllody phytoplasma strain PR34.</title>
        <authorList>
            <person name="Kirdat K."/>
            <person name="Tiwarekar B."/>
            <person name="Yadav A."/>
        </authorList>
    </citation>
    <scope>NUCLEOTIDE SEQUENCE [LARGE SCALE GENOMIC DNA]</scope>
    <source>
        <strain evidence="3 4">PR34</strain>
    </source>
</reference>
<dbReference type="KEGG" id="pphy:H7686_0001475"/>